<keyword evidence="7" id="KW-1185">Reference proteome</keyword>
<dbReference type="Pfam" id="PF00035">
    <property type="entry name" value="dsrm"/>
    <property type="match status" value="2"/>
</dbReference>
<evidence type="ECO:0000256" key="1">
    <source>
        <dbReference type="ARBA" id="ARBA00022884"/>
    </source>
</evidence>
<feature type="transmembrane region" description="Helical" evidence="3">
    <location>
        <begin position="341"/>
        <end position="363"/>
    </location>
</feature>
<proteinExistence type="predicted"/>
<gene>
    <name evidence="6" type="primary">20214882</name>
    <name evidence="5" type="ORF">HELRODRAFT_73388</name>
</gene>
<dbReference type="CDD" id="cd19859">
    <property type="entry name" value="DSRM_STAU_rpt3"/>
    <property type="match status" value="1"/>
</dbReference>
<dbReference type="STRING" id="6412.T1G1D4"/>
<dbReference type="GO" id="GO:0003723">
    <property type="term" value="F:RNA binding"/>
    <property type="evidence" value="ECO:0007669"/>
    <property type="project" value="UniProtKB-UniRule"/>
</dbReference>
<keyword evidence="3" id="KW-1133">Transmembrane helix</keyword>
<evidence type="ECO:0000256" key="2">
    <source>
        <dbReference type="PROSITE-ProRule" id="PRU00266"/>
    </source>
</evidence>
<dbReference type="InterPro" id="IPR051740">
    <property type="entry name" value="DRBM-containing_protein"/>
</dbReference>
<dbReference type="GeneID" id="20214882"/>
<dbReference type="HOGENOM" id="CLU_009602_2_1_1"/>
<dbReference type="AlphaFoldDB" id="T1G1D4"/>
<protein>
    <recommendedName>
        <fullName evidence="4">DRBM domain-containing protein</fullName>
    </recommendedName>
</protein>
<reference evidence="5 7" key="2">
    <citation type="journal article" date="2013" name="Nature">
        <title>Insights into bilaterian evolution from three spiralian genomes.</title>
        <authorList>
            <person name="Simakov O."/>
            <person name="Marletaz F."/>
            <person name="Cho S.J."/>
            <person name="Edsinger-Gonzales E."/>
            <person name="Havlak P."/>
            <person name="Hellsten U."/>
            <person name="Kuo D.H."/>
            <person name="Larsson T."/>
            <person name="Lv J."/>
            <person name="Arendt D."/>
            <person name="Savage R."/>
            <person name="Osoegawa K."/>
            <person name="de Jong P."/>
            <person name="Grimwood J."/>
            <person name="Chapman J.A."/>
            <person name="Shapiro H."/>
            <person name="Aerts A."/>
            <person name="Otillar R.P."/>
            <person name="Terry A.Y."/>
            <person name="Boore J.L."/>
            <person name="Grigoriev I.V."/>
            <person name="Lindberg D.R."/>
            <person name="Seaver E.C."/>
            <person name="Weisblat D.A."/>
            <person name="Putnam N.H."/>
            <person name="Rokhsar D.S."/>
        </authorList>
    </citation>
    <scope>NUCLEOTIDE SEQUENCE</scope>
</reference>
<evidence type="ECO:0000313" key="5">
    <source>
        <dbReference type="EMBL" id="ESO09221.1"/>
    </source>
</evidence>
<feature type="domain" description="DRBM" evidence="4">
    <location>
        <begin position="6"/>
        <end position="73"/>
    </location>
</feature>
<dbReference type="EnsemblMetazoa" id="HelroT73388">
    <property type="protein sequence ID" value="HelroP73388"/>
    <property type="gene ID" value="HelroG73388"/>
</dbReference>
<dbReference type="PANTHER" id="PTHR46054">
    <property type="entry name" value="MATERNAL EFFECT PROTEIN STAUFEN"/>
    <property type="match status" value="1"/>
</dbReference>
<dbReference type="EMBL" id="AMQM01002918">
    <property type="status" value="NOT_ANNOTATED_CDS"/>
    <property type="molecule type" value="Genomic_DNA"/>
</dbReference>
<keyword evidence="3" id="KW-0812">Transmembrane</keyword>
<dbReference type="SMART" id="SM00358">
    <property type="entry name" value="DSRM"/>
    <property type="match status" value="2"/>
</dbReference>
<dbReference type="EMBL" id="KB095959">
    <property type="protein sequence ID" value="ESO09221.1"/>
    <property type="molecule type" value="Genomic_DNA"/>
</dbReference>
<reference evidence="6" key="3">
    <citation type="submission" date="2015-06" db="UniProtKB">
        <authorList>
            <consortium name="EnsemblMetazoa"/>
        </authorList>
    </citation>
    <scope>IDENTIFICATION</scope>
</reference>
<keyword evidence="1 2" id="KW-0694">RNA-binding</keyword>
<feature type="domain" description="DRBM" evidence="4">
    <location>
        <begin position="179"/>
        <end position="246"/>
    </location>
</feature>
<accession>T1G1D4</accession>
<dbReference type="Gene3D" id="3.30.160.20">
    <property type="match status" value="3"/>
</dbReference>
<evidence type="ECO:0000313" key="6">
    <source>
        <dbReference type="EnsemblMetazoa" id="HelroP73388"/>
    </source>
</evidence>
<evidence type="ECO:0000259" key="4">
    <source>
        <dbReference type="PROSITE" id="PS50137"/>
    </source>
</evidence>
<dbReference type="OrthoDB" id="10037267at2759"/>
<dbReference type="PANTHER" id="PTHR46054:SF3">
    <property type="entry name" value="MATERNAL EFFECT PROTEIN STAUFEN"/>
    <property type="match status" value="1"/>
</dbReference>
<dbReference type="eggNOG" id="KOG3732">
    <property type="taxonomic scope" value="Eukaryota"/>
</dbReference>
<dbReference type="CTD" id="20214882"/>
<dbReference type="InParanoid" id="T1G1D4"/>
<dbReference type="OMA" id="EGMANNI"/>
<dbReference type="InterPro" id="IPR014720">
    <property type="entry name" value="dsRBD_dom"/>
</dbReference>
<organism evidence="6 7">
    <name type="scientific">Helobdella robusta</name>
    <name type="common">Californian leech</name>
    <dbReference type="NCBI Taxonomy" id="6412"/>
    <lineage>
        <taxon>Eukaryota</taxon>
        <taxon>Metazoa</taxon>
        <taxon>Spiralia</taxon>
        <taxon>Lophotrochozoa</taxon>
        <taxon>Annelida</taxon>
        <taxon>Clitellata</taxon>
        <taxon>Hirudinea</taxon>
        <taxon>Rhynchobdellida</taxon>
        <taxon>Glossiphoniidae</taxon>
        <taxon>Helobdella</taxon>
    </lineage>
</organism>
<keyword evidence="3" id="KW-0472">Membrane</keyword>
<dbReference type="Proteomes" id="UP000015101">
    <property type="component" value="Unassembled WGS sequence"/>
</dbReference>
<dbReference type="PROSITE" id="PS50137">
    <property type="entry name" value="DS_RBD"/>
    <property type="match status" value="2"/>
</dbReference>
<dbReference type="RefSeq" id="XP_009012314.1">
    <property type="nucleotide sequence ID" value="XM_009014066.1"/>
</dbReference>
<evidence type="ECO:0000313" key="7">
    <source>
        <dbReference type="Proteomes" id="UP000015101"/>
    </source>
</evidence>
<dbReference type="SUPFAM" id="SSF54768">
    <property type="entry name" value="dsRNA-binding domain-like"/>
    <property type="match status" value="3"/>
</dbReference>
<dbReference type="KEGG" id="hro:HELRODRAFT_73388"/>
<evidence type="ECO:0000256" key="3">
    <source>
        <dbReference type="SAM" id="Phobius"/>
    </source>
</evidence>
<sequence length="372" mass="42349">SPKEKSSMCLVNQLARFNKITPSYNLISEEGPAHKKVFQVQLKFGVEEFTATGQSIKKAQHAAAAEALVNTKYPSPPLRKKVNPSLTPTVELNSIAMKTGEVAAYKVVGGFKGRKLMENQDIVHIKRLFLFFRIEKIFILFCEGHSMMNARHDAASKALAVLKAEDLVTKNSKNVKLKSEISQVYEVAYRRKFTVNFEVVKESGPPHMKLYITRCTCGDLMVEEGGNSKKTSKKQSAIKMLQELNKLPPLPVHLNEQSNDKPYRKFFNKHKTNKNLKPNPDCAADMNPVSRLIQILQAKKEQEPQFLTTEKGSGRDREFCVQVSLLINLIGQIYRIFISCLLYYLFSILTSRIFICFLISIQYQNDISYMIR</sequence>
<dbReference type="FunFam" id="3.30.160.20:FF:000007">
    <property type="entry name" value="Double-stranded RNA-binding protein Staufen homolog 1"/>
    <property type="match status" value="1"/>
</dbReference>
<name>T1G1D4_HELRO</name>
<reference evidence="7" key="1">
    <citation type="submission" date="2012-12" db="EMBL/GenBank/DDBJ databases">
        <authorList>
            <person name="Hellsten U."/>
            <person name="Grimwood J."/>
            <person name="Chapman J.A."/>
            <person name="Shapiro H."/>
            <person name="Aerts A."/>
            <person name="Otillar R.P."/>
            <person name="Terry A.Y."/>
            <person name="Boore J.L."/>
            <person name="Simakov O."/>
            <person name="Marletaz F."/>
            <person name="Cho S.-J."/>
            <person name="Edsinger-Gonzales E."/>
            <person name="Havlak P."/>
            <person name="Kuo D.-H."/>
            <person name="Larsson T."/>
            <person name="Lv J."/>
            <person name="Arendt D."/>
            <person name="Savage R."/>
            <person name="Osoegawa K."/>
            <person name="de Jong P."/>
            <person name="Lindberg D.R."/>
            <person name="Seaver E.C."/>
            <person name="Weisblat D.A."/>
            <person name="Putnam N.H."/>
            <person name="Grigoriev I.V."/>
            <person name="Rokhsar D.S."/>
        </authorList>
    </citation>
    <scope>NUCLEOTIDE SEQUENCE</scope>
</reference>